<dbReference type="RefSeq" id="WP_064632136.1">
    <property type="nucleotide sequence ID" value="NZ_LQYE01000029.1"/>
</dbReference>
<dbReference type="EMBL" id="LQYE01000029">
    <property type="protein sequence ID" value="OAT67533.1"/>
    <property type="molecule type" value="Genomic_DNA"/>
</dbReference>
<comment type="caution">
    <text evidence="4">The sequence shown here is derived from an EMBL/GenBank/DDBJ whole genome shotgun (WGS) entry which is preliminary data.</text>
</comment>
<keyword evidence="2" id="KW-1133">Transmembrane helix</keyword>
<sequence length="331" mass="32988">MIKHLTRRATVALVVAAAAMSPAAYPAVADTATPLNGLFALAPGSCAEGRATGSYFRMILPAGDASGPYLANGDSTCSDNTVTLLAPGSDGGLKSGEYQPQPASAFDGSGNAVSGSITQPVKFYGVGFATASNQTDPQTGQGTSTPQITVSGDKLGGDLSAFGVTWNNQVFNQGAPKPGGALPGKTTAVTGTYDRNSGAFILEWTSQIVGGPFNDFTGLWHLVGKVGGAPGGAAVAPPPAPAPGAPPPPAADAPPPAVAPVAPAPGQVVVQAGQQFASPPPLSAGQQLIALPVDDSPRTVTPPWVIALLVFVAIGGGILFVVGERIFSRGR</sequence>
<evidence type="ECO:0000313" key="4">
    <source>
        <dbReference type="EMBL" id="OAT67533.1"/>
    </source>
</evidence>
<protein>
    <submittedName>
        <fullName evidence="4">Uncharacterized protein</fullName>
    </submittedName>
</protein>
<proteinExistence type="predicted"/>
<evidence type="ECO:0000313" key="5">
    <source>
        <dbReference type="Proteomes" id="UP000186919"/>
    </source>
</evidence>
<evidence type="ECO:0000256" key="2">
    <source>
        <dbReference type="SAM" id="Phobius"/>
    </source>
</evidence>
<feature type="compositionally biased region" description="Pro residues" evidence="1">
    <location>
        <begin position="236"/>
        <end position="258"/>
    </location>
</feature>
<feature type="signal peptide" evidence="3">
    <location>
        <begin position="1"/>
        <end position="26"/>
    </location>
</feature>
<evidence type="ECO:0000256" key="3">
    <source>
        <dbReference type="SAM" id="SignalP"/>
    </source>
</evidence>
<name>A0A179V929_9MYCO</name>
<reference evidence="4 5" key="1">
    <citation type="submission" date="2016-01" db="EMBL/GenBank/DDBJ databases">
        <title>Mycobacterium immunogenum strain CD11_6 genome sequencing and assembly.</title>
        <authorList>
            <person name="Kaur G."/>
            <person name="Nair G.R."/>
            <person name="Mayilraj S."/>
        </authorList>
    </citation>
    <scope>NUCLEOTIDE SEQUENCE [LARGE SCALE GENOMIC DNA]</scope>
    <source>
        <strain evidence="4 5">CD11-6</strain>
    </source>
</reference>
<keyword evidence="2" id="KW-0472">Membrane</keyword>
<feature type="region of interest" description="Disordered" evidence="1">
    <location>
        <begin position="234"/>
        <end position="259"/>
    </location>
</feature>
<organism evidence="4 5">
    <name type="scientific">Mycobacteroides immunogenum</name>
    <dbReference type="NCBI Taxonomy" id="83262"/>
    <lineage>
        <taxon>Bacteria</taxon>
        <taxon>Bacillati</taxon>
        <taxon>Actinomycetota</taxon>
        <taxon>Actinomycetes</taxon>
        <taxon>Mycobacteriales</taxon>
        <taxon>Mycobacteriaceae</taxon>
        <taxon>Mycobacteroides</taxon>
    </lineage>
</organism>
<feature type="transmembrane region" description="Helical" evidence="2">
    <location>
        <begin position="304"/>
        <end position="322"/>
    </location>
</feature>
<gene>
    <name evidence="4" type="ORF">AWB85_12865</name>
</gene>
<evidence type="ECO:0000256" key="1">
    <source>
        <dbReference type="SAM" id="MobiDB-lite"/>
    </source>
</evidence>
<accession>A0A179V929</accession>
<keyword evidence="2" id="KW-0812">Transmembrane</keyword>
<feature type="chain" id="PRO_5038445427" evidence="3">
    <location>
        <begin position="27"/>
        <end position="331"/>
    </location>
</feature>
<keyword evidence="3" id="KW-0732">Signal</keyword>
<dbReference type="AlphaFoldDB" id="A0A179V929"/>
<dbReference type="Proteomes" id="UP000186919">
    <property type="component" value="Unassembled WGS sequence"/>
</dbReference>